<proteinExistence type="predicted"/>
<protein>
    <submittedName>
        <fullName evidence="1">Uncharacterized protein</fullName>
    </submittedName>
</protein>
<comment type="caution">
    <text evidence="1">The sequence shown here is derived from an EMBL/GenBank/DDBJ whole genome shotgun (WGS) entry which is preliminary data.</text>
</comment>
<dbReference type="EMBL" id="LKAM01000019">
    <property type="protein sequence ID" value="KUM45421.1"/>
    <property type="molecule type" value="Genomic_DNA"/>
</dbReference>
<dbReference type="AlphaFoldDB" id="A0A101LUA8"/>
<name>A0A101LUA8_PICGL</name>
<geneLocation type="mitochondrion" evidence="1"/>
<keyword evidence="1" id="KW-0496">Mitochondrion</keyword>
<sequence length="62" mass="7158">MTSNLQTPMLSLSNTWLATFWGRHFEHSYYLLYSYWMNASRTATTNSLGSLELPPSILAHFT</sequence>
<accession>A0A101LUA8</accession>
<reference evidence="1" key="1">
    <citation type="journal article" date="2015" name="Genome Biol. Evol.">
        <title>Organellar Genomes of White Spruce (Picea glauca): Assembly and Annotation.</title>
        <authorList>
            <person name="Jackman S.D."/>
            <person name="Warren R.L."/>
            <person name="Gibb E.A."/>
            <person name="Vandervalk B.P."/>
            <person name="Mohamadi H."/>
            <person name="Chu J."/>
            <person name="Raymond A."/>
            <person name="Pleasance S."/>
            <person name="Coope R."/>
            <person name="Wildung M.R."/>
            <person name="Ritland C.E."/>
            <person name="Bousquet J."/>
            <person name="Jones S.J."/>
            <person name="Bohlmann J."/>
            <person name="Birol I."/>
        </authorList>
    </citation>
    <scope>NUCLEOTIDE SEQUENCE [LARGE SCALE GENOMIC DNA]</scope>
    <source>
        <tissue evidence="1">Flushing bud</tissue>
    </source>
</reference>
<organism evidence="1">
    <name type="scientific">Picea glauca</name>
    <name type="common">White spruce</name>
    <name type="synonym">Pinus glauca</name>
    <dbReference type="NCBI Taxonomy" id="3330"/>
    <lineage>
        <taxon>Eukaryota</taxon>
        <taxon>Viridiplantae</taxon>
        <taxon>Streptophyta</taxon>
        <taxon>Embryophyta</taxon>
        <taxon>Tracheophyta</taxon>
        <taxon>Spermatophyta</taxon>
        <taxon>Pinopsida</taxon>
        <taxon>Pinidae</taxon>
        <taxon>Conifers I</taxon>
        <taxon>Pinales</taxon>
        <taxon>Pinaceae</taxon>
        <taxon>Picea</taxon>
    </lineage>
</organism>
<gene>
    <name evidence="1" type="ORF">ABT39_MTgene2688</name>
</gene>
<evidence type="ECO:0000313" key="1">
    <source>
        <dbReference type="EMBL" id="KUM45421.1"/>
    </source>
</evidence>